<dbReference type="GO" id="GO:0005737">
    <property type="term" value="C:cytoplasm"/>
    <property type="evidence" value="ECO:0007669"/>
    <property type="project" value="UniProtKB-SubCell"/>
</dbReference>
<feature type="region of interest" description="Disordered" evidence="8">
    <location>
        <begin position="1122"/>
        <end position="1141"/>
    </location>
</feature>
<keyword evidence="11" id="KW-1185">Reference proteome</keyword>
<sequence>MLTPTRKGSSNIPLPGHMGGGTTGIPTPMQSDPFMRTGSAASNYSQENTRGGRSSSLSLGIRAGTPTANSRLPQPQRPVFSLNESSGARVSRADSLAGVIIKSVKTRSSSASSADSDDGEAAKNASENIDDAEDDGERVLPVRVAVRIRPLAVGDQTGTLPRGLSTECVEATGTSVVVAGGDGAGPRSFNYDHVFGPGAAQADIYDTAVAPLLGRFVEGYNVTVLAYGQTSSGKTFTMGTDADDIAQLTQPGSGASATGVVPRALQWLFSWAGTGGPALPTLREGVEITVSFLEVYNEELIDLAARVQSRGVSPPVFIREDARGNILWVGVREVAVTSAADALDLLLRGSRERQTGGTRMNDKSSRSHAIYSVALTQTRKRASGPVRLHSKLHFVDLAGSERLKKTQAVGERQREGISINTGLLALGNVISALGDPRRGPAMHVPYRESKLTYMLRDSLGGTALTLLIACISPAEANAAESLNTLQYASRARNIRNRGGVNTVSTARGSAREVESLRAMVRKLKSEVRVLSDRLQAAHDAPSRDSMLIPPNSRAMSPSPSPSRIPSAVQARQHRSQLAEEINTLKSRNMDLESQLEQATDNYTELLLKFNDACRDIEEHQNESFERDQRLRTREQELRRLTATSQSGRGASILSADVSRPGSVADTLRRSVLSVRSTSDADSPASVPEMPDLSRLHSLRTSSVASASPRQSASRDEGPGAAEFDAILEEYDSSVRALDDELKSAREAIEGLKLQLSMQESKASFAEKLSETQQAQIETLRLQVSKAREAGEEEEQRRRAVEAELEDAQFNAETQLEAVSNDWRLELQHADEQWNERWNAAQQEHHDELERLRTAHEQQLEQVQAGAQAELDNMQAEHQRQLEMLHTQHQEELELMLSEHQSALAQHKRLSSSIRSDSSEQTQLYAEYEAQLAELTRQNKQYETEMAQQRTEYEADLRKLLQQRTEYEAELTEQRAQFEHTQAELQAQISQQQEQIEELLRLQAEDSKASSDAAVIVQMPTPQTSSSNVQHETQQQQQFDSEIRALRIRALDAEARAASAEEALAVLSTKAVAPETSTTGLSPAEKRLRAMRGYRYSTVPPQKSSEQASPTSDKFASYPELQLASSSSADSAPTNRPPPVFDADQVQRMLRDAAADAERQAAFDRERQSLLAKIQELKEAKKELQGHNSQFKNLMRDLGEKLVSLAQENDALEARAKDRDELAQQIERLQKRIEELQAKLIKAGENVSKLQVERELRRSESLKSPTSESATLDDSKVAGMRIRLQNIETELASHLERACQAEEERDRYCNELHRARAELRRLSVKVEEHNDEQDRRKHRFSRLLCLV</sequence>
<feature type="compositionally biased region" description="Polar residues" evidence="8">
    <location>
        <begin position="39"/>
        <end position="49"/>
    </location>
</feature>
<comment type="subcellular location">
    <subcellularLocation>
        <location evidence="1">Cytoplasm</location>
    </subcellularLocation>
</comment>
<proteinExistence type="inferred from homology"/>
<protein>
    <recommendedName>
        <fullName evidence="9">Kinesin motor domain-containing protein</fullName>
    </recommendedName>
</protein>
<feature type="region of interest" description="Disordered" evidence="8">
    <location>
        <begin position="699"/>
        <end position="718"/>
    </location>
</feature>
<feature type="compositionally biased region" description="Polar residues" evidence="8">
    <location>
        <begin position="699"/>
        <end position="711"/>
    </location>
</feature>
<dbReference type="GO" id="GO:0005875">
    <property type="term" value="C:microtubule associated complex"/>
    <property type="evidence" value="ECO:0007669"/>
    <property type="project" value="TreeGrafter"/>
</dbReference>
<feature type="region of interest" description="Disordered" evidence="8">
    <location>
        <begin position="639"/>
        <end position="659"/>
    </location>
</feature>
<feature type="binding site" evidence="6">
    <location>
        <begin position="228"/>
        <end position="235"/>
    </location>
    <ligand>
        <name>ATP</name>
        <dbReference type="ChEBI" id="CHEBI:30616"/>
    </ligand>
</feature>
<dbReference type="GO" id="GO:0003777">
    <property type="term" value="F:microtubule motor activity"/>
    <property type="evidence" value="ECO:0007669"/>
    <property type="project" value="InterPro"/>
</dbReference>
<dbReference type="PANTHER" id="PTHR47969:SF15">
    <property type="entry name" value="CHROMOSOME-ASSOCIATED KINESIN KIF4A-RELATED"/>
    <property type="match status" value="1"/>
</dbReference>
<feature type="region of interest" description="Disordered" evidence="8">
    <location>
        <begin position="534"/>
        <end position="565"/>
    </location>
</feature>
<feature type="coiled-coil region" evidence="7">
    <location>
        <begin position="1304"/>
        <end position="1331"/>
    </location>
</feature>
<dbReference type="PROSITE" id="PS00411">
    <property type="entry name" value="KINESIN_MOTOR_1"/>
    <property type="match status" value="1"/>
</dbReference>
<feature type="compositionally biased region" description="Polar residues" evidence="8">
    <location>
        <begin position="1098"/>
        <end position="1113"/>
    </location>
</feature>
<feature type="compositionally biased region" description="Low complexity" evidence="8">
    <location>
        <begin position="51"/>
        <end position="60"/>
    </location>
</feature>
<feature type="region of interest" description="Disordered" evidence="8">
    <location>
        <begin position="104"/>
        <end position="136"/>
    </location>
</feature>
<dbReference type="GO" id="GO:0008017">
    <property type="term" value="F:microtubule binding"/>
    <property type="evidence" value="ECO:0007669"/>
    <property type="project" value="InterPro"/>
</dbReference>
<feature type="compositionally biased region" description="Polar residues" evidence="8">
    <location>
        <begin position="1"/>
        <end position="12"/>
    </location>
</feature>
<dbReference type="SMART" id="SM00129">
    <property type="entry name" value="KISc"/>
    <property type="match status" value="1"/>
</dbReference>
<dbReference type="Pfam" id="PF00225">
    <property type="entry name" value="Kinesin"/>
    <property type="match status" value="1"/>
</dbReference>
<dbReference type="Proteomes" id="UP001139887">
    <property type="component" value="Unassembled WGS sequence"/>
</dbReference>
<keyword evidence="3 6" id="KW-0547">Nucleotide-binding</keyword>
<feature type="compositionally biased region" description="Low complexity" evidence="8">
    <location>
        <begin position="549"/>
        <end position="565"/>
    </location>
</feature>
<accession>A0A9W8I7Q2</accession>
<dbReference type="InterPro" id="IPR036961">
    <property type="entry name" value="Kinesin_motor_dom_sf"/>
</dbReference>
<evidence type="ECO:0000313" key="11">
    <source>
        <dbReference type="Proteomes" id="UP001139887"/>
    </source>
</evidence>
<evidence type="ECO:0000256" key="3">
    <source>
        <dbReference type="ARBA" id="ARBA00022741"/>
    </source>
</evidence>
<feature type="region of interest" description="Disordered" evidence="8">
    <location>
        <begin position="1"/>
        <end position="88"/>
    </location>
</feature>
<dbReference type="PRINTS" id="PR00380">
    <property type="entry name" value="KINESINHEAVY"/>
</dbReference>
<dbReference type="GO" id="GO:0005524">
    <property type="term" value="F:ATP binding"/>
    <property type="evidence" value="ECO:0007669"/>
    <property type="project" value="UniProtKB-UniRule"/>
</dbReference>
<keyword evidence="6" id="KW-0505">Motor protein</keyword>
<dbReference type="PANTHER" id="PTHR47969">
    <property type="entry name" value="CHROMOSOME-ASSOCIATED KINESIN KIF4A-RELATED"/>
    <property type="match status" value="1"/>
</dbReference>
<evidence type="ECO:0000256" key="2">
    <source>
        <dbReference type="ARBA" id="ARBA00022490"/>
    </source>
</evidence>
<organism evidence="10 11">
    <name type="scientific">Coemansia brasiliensis</name>
    <dbReference type="NCBI Taxonomy" id="2650707"/>
    <lineage>
        <taxon>Eukaryota</taxon>
        <taxon>Fungi</taxon>
        <taxon>Fungi incertae sedis</taxon>
        <taxon>Zoopagomycota</taxon>
        <taxon>Kickxellomycotina</taxon>
        <taxon>Kickxellomycetes</taxon>
        <taxon>Kickxellales</taxon>
        <taxon>Kickxellaceae</taxon>
        <taxon>Coemansia</taxon>
    </lineage>
</organism>
<keyword evidence="4 6" id="KW-0067">ATP-binding</keyword>
<dbReference type="GO" id="GO:0007018">
    <property type="term" value="P:microtubule-based movement"/>
    <property type="evidence" value="ECO:0007669"/>
    <property type="project" value="InterPro"/>
</dbReference>
<feature type="region of interest" description="Disordered" evidence="8">
    <location>
        <begin position="1254"/>
        <end position="1273"/>
    </location>
</feature>
<evidence type="ECO:0000259" key="9">
    <source>
        <dbReference type="PROSITE" id="PS50067"/>
    </source>
</evidence>
<reference evidence="10" key="1">
    <citation type="submission" date="2022-07" db="EMBL/GenBank/DDBJ databases">
        <title>Phylogenomic reconstructions and comparative analyses of Kickxellomycotina fungi.</title>
        <authorList>
            <person name="Reynolds N.K."/>
            <person name="Stajich J.E."/>
            <person name="Barry K."/>
            <person name="Grigoriev I.V."/>
            <person name="Crous P."/>
            <person name="Smith M.E."/>
        </authorList>
    </citation>
    <scope>NUCLEOTIDE SEQUENCE</scope>
    <source>
        <strain evidence="10">NRRL 1566</strain>
    </source>
</reference>
<keyword evidence="2" id="KW-0963">Cytoplasm</keyword>
<evidence type="ECO:0000256" key="5">
    <source>
        <dbReference type="ARBA" id="ARBA00023054"/>
    </source>
</evidence>
<evidence type="ECO:0000256" key="8">
    <source>
        <dbReference type="SAM" id="MobiDB-lite"/>
    </source>
</evidence>
<comment type="caution">
    <text evidence="10">The sequence shown here is derived from an EMBL/GenBank/DDBJ whole genome shotgun (WGS) entry which is preliminary data.</text>
</comment>
<dbReference type="Gene3D" id="3.40.850.10">
    <property type="entry name" value="Kinesin motor domain"/>
    <property type="match status" value="1"/>
</dbReference>
<evidence type="ECO:0000256" key="7">
    <source>
        <dbReference type="SAM" id="Coils"/>
    </source>
</evidence>
<feature type="coiled-coil region" evidence="7">
    <location>
        <begin position="1159"/>
        <end position="1252"/>
    </location>
</feature>
<feature type="coiled-coil region" evidence="7">
    <location>
        <begin position="727"/>
        <end position="810"/>
    </location>
</feature>
<dbReference type="OrthoDB" id="3176171at2759"/>
<evidence type="ECO:0000256" key="6">
    <source>
        <dbReference type="PROSITE-ProRule" id="PRU00283"/>
    </source>
</evidence>
<gene>
    <name evidence="10" type="ORF">IWW36_002192</name>
</gene>
<feature type="coiled-coil region" evidence="7">
    <location>
        <begin position="567"/>
        <end position="608"/>
    </location>
</feature>
<dbReference type="GO" id="GO:0007052">
    <property type="term" value="P:mitotic spindle organization"/>
    <property type="evidence" value="ECO:0007669"/>
    <property type="project" value="TreeGrafter"/>
</dbReference>
<name>A0A9W8I7Q2_9FUNG</name>
<dbReference type="GO" id="GO:0051231">
    <property type="term" value="P:spindle elongation"/>
    <property type="evidence" value="ECO:0007669"/>
    <property type="project" value="TreeGrafter"/>
</dbReference>
<evidence type="ECO:0000313" key="10">
    <source>
        <dbReference type="EMBL" id="KAJ2850048.1"/>
    </source>
</evidence>
<feature type="domain" description="Kinesin motor" evidence="9">
    <location>
        <begin position="141"/>
        <end position="494"/>
    </location>
</feature>
<evidence type="ECO:0000256" key="4">
    <source>
        <dbReference type="ARBA" id="ARBA00022840"/>
    </source>
</evidence>
<evidence type="ECO:0000256" key="1">
    <source>
        <dbReference type="ARBA" id="ARBA00004496"/>
    </source>
</evidence>
<dbReference type="PROSITE" id="PS50067">
    <property type="entry name" value="KINESIN_MOTOR_2"/>
    <property type="match status" value="1"/>
</dbReference>
<feature type="compositionally biased region" description="Polar residues" evidence="8">
    <location>
        <begin position="1261"/>
        <end position="1271"/>
    </location>
</feature>
<dbReference type="InterPro" id="IPR019821">
    <property type="entry name" value="Kinesin_motor_CS"/>
</dbReference>
<dbReference type="InterPro" id="IPR001752">
    <property type="entry name" value="Kinesin_motor_dom"/>
</dbReference>
<feature type="coiled-coil region" evidence="7">
    <location>
        <begin position="1042"/>
        <end position="1069"/>
    </location>
</feature>
<feature type="region of interest" description="Disordered" evidence="8">
    <location>
        <begin position="1095"/>
        <end position="1114"/>
    </location>
</feature>
<feature type="region of interest" description="Disordered" evidence="8">
    <location>
        <begin position="673"/>
        <end position="694"/>
    </location>
</feature>
<comment type="similarity">
    <text evidence="6">Belongs to the TRAFAC class myosin-kinesin ATPase superfamily. Kinesin family.</text>
</comment>
<dbReference type="InterPro" id="IPR027417">
    <property type="entry name" value="P-loop_NTPase"/>
</dbReference>
<dbReference type="SUPFAM" id="SSF52540">
    <property type="entry name" value="P-loop containing nucleoside triphosphate hydrolases"/>
    <property type="match status" value="1"/>
</dbReference>
<dbReference type="EMBL" id="JANBUW010000046">
    <property type="protein sequence ID" value="KAJ2850048.1"/>
    <property type="molecule type" value="Genomic_DNA"/>
</dbReference>
<keyword evidence="5 7" id="KW-0175">Coiled coil</keyword>
<dbReference type="InterPro" id="IPR027640">
    <property type="entry name" value="Kinesin-like_fam"/>
</dbReference>
<feature type="coiled-coil region" evidence="7">
    <location>
        <begin position="838"/>
        <end position="1001"/>
    </location>
</feature>